<organism evidence="4 5">
    <name type="scientific">Candidatus Coprosoma intestinipullorum</name>
    <dbReference type="NCBI Taxonomy" id="2840752"/>
    <lineage>
        <taxon>Bacteria</taxon>
        <taxon>Bacillati</taxon>
        <taxon>Bacillota</taxon>
        <taxon>Bacillota incertae sedis</taxon>
        <taxon>Candidatus Coprosoma</taxon>
    </lineage>
</organism>
<gene>
    <name evidence="4" type="primary">ssb</name>
    <name evidence="4" type="ORF">IAB27_02135</name>
</gene>
<dbReference type="AlphaFoldDB" id="A0A9D0ZQJ6"/>
<keyword evidence="1 2" id="KW-0238">DNA-binding</keyword>
<evidence type="ECO:0000256" key="2">
    <source>
        <dbReference type="HAMAP-Rule" id="MF_00984"/>
    </source>
</evidence>
<reference evidence="4" key="2">
    <citation type="journal article" date="2021" name="PeerJ">
        <title>Extensive microbial diversity within the chicken gut microbiome revealed by metagenomics and culture.</title>
        <authorList>
            <person name="Gilroy R."/>
            <person name="Ravi A."/>
            <person name="Getino M."/>
            <person name="Pursley I."/>
            <person name="Horton D.L."/>
            <person name="Alikhan N.F."/>
            <person name="Baker D."/>
            <person name="Gharbi K."/>
            <person name="Hall N."/>
            <person name="Watson M."/>
            <person name="Adriaenssens E.M."/>
            <person name="Foster-Nyarko E."/>
            <person name="Jarju S."/>
            <person name="Secka A."/>
            <person name="Antonio M."/>
            <person name="Oren A."/>
            <person name="Chaudhuri R.R."/>
            <person name="La Ragione R."/>
            <person name="Hildebrand F."/>
            <person name="Pallen M.J."/>
        </authorList>
    </citation>
    <scope>NUCLEOTIDE SEQUENCE</scope>
    <source>
        <strain evidence="4">CHK147-3167</strain>
    </source>
</reference>
<reference evidence="4" key="1">
    <citation type="submission" date="2020-10" db="EMBL/GenBank/DDBJ databases">
        <authorList>
            <person name="Gilroy R."/>
        </authorList>
    </citation>
    <scope>NUCLEOTIDE SEQUENCE</scope>
    <source>
        <strain evidence="4">CHK147-3167</strain>
    </source>
</reference>
<evidence type="ECO:0000256" key="1">
    <source>
        <dbReference type="ARBA" id="ARBA00023125"/>
    </source>
</evidence>
<accession>A0A9D0ZQJ6</accession>
<name>A0A9D0ZQJ6_9FIRM</name>
<evidence type="ECO:0000256" key="3">
    <source>
        <dbReference type="PIRNR" id="PIRNR002070"/>
    </source>
</evidence>
<protein>
    <recommendedName>
        <fullName evidence="2 3">Single-stranded DNA-binding protein</fullName>
        <shortName evidence="2">SSB</shortName>
    </recommendedName>
</protein>
<comment type="subunit">
    <text evidence="2">Homotetramer.</text>
</comment>
<dbReference type="PANTHER" id="PTHR10302:SF27">
    <property type="entry name" value="SINGLE-STRANDED DNA-BINDING PROTEIN"/>
    <property type="match status" value="1"/>
</dbReference>
<dbReference type="InterPro" id="IPR011344">
    <property type="entry name" value="ssDNA-bd"/>
</dbReference>
<evidence type="ECO:0000313" key="4">
    <source>
        <dbReference type="EMBL" id="HIQ90412.1"/>
    </source>
</evidence>
<sequence length="108" mass="12229">MLNQIVLVGRLANDPELYETETGKKVARVVLAVPRPYKNVEGEYESDFISCKLWQGIATSTTDYCKKGDLVGIKGRLQTYNYETEEGKKYLTEVIAEKVTFLSSKNKD</sequence>
<comment type="caution">
    <text evidence="4">The sequence shown here is derived from an EMBL/GenBank/DDBJ whole genome shotgun (WGS) entry which is preliminary data.</text>
</comment>
<dbReference type="EMBL" id="DVFV01000041">
    <property type="protein sequence ID" value="HIQ90412.1"/>
    <property type="molecule type" value="Genomic_DNA"/>
</dbReference>
<dbReference type="PANTHER" id="PTHR10302">
    <property type="entry name" value="SINGLE-STRANDED DNA-BINDING PROTEIN"/>
    <property type="match status" value="1"/>
</dbReference>
<dbReference type="SUPFAM" id="SSF50249">
    <property type="entry name" value="Nucleic acid-binding proteins"/>
    <property type="match status" value="1"/>
</dbReference>
<dbReference type="Proteomes" id="UP000886786">
    <property type="component" value="Unassembled WGS sequence"/>
</dbReference>
<dbReference type="NCBIfam" id="TIGR00621">
    <property type="entry name" value="ssb"/>
    <property type="match status" value="1"/>
</dbReference>
<dbReference type="HAMAP" id="MF_00984">
    <property type="entry name" value="SSB"/>
    <property type="match status" value="1"/>
</dbReference>
<proteinExistence type="inferred from homology"/>
<dbReference type="Gene3D" id="2.40.50.140">
    <property type="entry name" value="Nucleic acid-binding proteins"/>
    <property type="match status" value="1"/>
</dbReference>
<dbReference type="CDD" id="cd04496">
    <property type="entry name" value="SSB_OBF"/>
    <property type="match status" value="1"/>
</dbReference>
<dbReference type="GO" id="GO:0006260">
    <property type="term" value="P:DNA replication"/>
    <property type="evidence" value="ECO:0007669"/>
    <property type="project" value="InterPro"/>
</dbReference>
<comment type="caution">
    <text evidence="2">Lacks conserved residue(s) required for the propagation of feature annotation.</text>
</comment>
<dbReference type="PIRSF" id="PIRSF002070">
    <property type="entry name" value="SSB"/>
    <property type="match status" value="1"/>
</dbReference>
<dbReference type="InterPro" id="IPR000424">
    <property type="entry name" value="Primosome_PriB/ssb"/>
</dbReference>
<dbReference type="InterPro" id="IPR012340">
    <property type="entry name" value="NA-bd_OB-fold"/>
</dbReference>
<dbReference type="PROSITE" id="PS50935">
    <property type="entry name" value="SSB"/>
    <property type="match status" value="1"/>
</dbReference>
<evidence type="ECO:0000313" key="5">
    <source>
        <dbReference type="Proteomes" id="UP000886786"/>
    </source>
</evidence>
<dbReference type="Pfam" id="PF00436">
    <property type="entry name" value="SSB"/>
    <property type="match status" value="1"/>
</dbReference>
<dbReference type="GO" id="GO:0009295">
    <property type="term" value="C:nucleoid"/>
    <property type="evidence" value="ECO:0007669"/>
    <property type="project" value="TreeGrafter"/>
</dbReference>
<dbReference type="GO" id="GO:0003697">
    <property type="term" value="F:single-stranded DNA binding"/>
    <property type="evidence" value="ECO:0007669"/>
    <property type="project" value="UniProtKB-UniRule"/>
</dbReference>